<evidence type="ECO:0000256" key="1">
    <source>
        <dbReference type="SAM" id="Coils"/>
    </source>
</evidence>
<dbReference type="Proteomes" id="UP000070544">
    <property type="component" value="Unassembled WGS sequence"/>
</dbReference>
<sequence>MTRDKDHSKPRDDGRDPAGSSAAAPALSSRSACERSQLSSAYDQQKRDASSIAELRKSLEATRNHVSALSKANGELQQELIEKNKELEKVEREVVDKNAEILKLRKRISKARDDKHENRVSEKSAEMRSARNSFDALSSADLPSVSEHEHMSNLEAVNSDLIMENSQLEEEVRSLKESVRRLQDVSLDNAISLSKIAQLEDELGRLREVQMSYGTSLAESTASSLHFEIETDVVEMRRDDVTNGESNNSALLDNALQHLQSLEKLKSVLVSSINNLQIETTRIASILTEENGLNIGPILDWIQSSKREIASRLEETSTLRHRNDSLEGQVQELKANLAQTLQSQETQIDNFLAQLSSEDDTLRDMDHKIHDLESTSTEMASQLVQAREFSGEVEQKNAKLLHEVSSLSEELSKMMTENRREMTRKQNPGKAASTGTRPATALSSAPLREFAPPSERALEIPPAVPQFFPTPAAESWAALSTAGSEVTVAPPPLAPSLGYAVSTDTSTRSSPVPPASPIQLTSASSRAPSRLSIGSSARTSNVEQKPEVQFYLRLLMADPTARPVRINVYTNDNKESLERRLQQYEQRVLGRELEGWEWGKIMEAATAAKRRIIQESTFI</sequence>
<dbReference type="EMBL" id="KQ965771">
    <property type="protein sequence ID" value="KXS14104.1"/>
    <property type="molecule type" value="Genomic_DNA"/>
</dbReference>
<keyword evidence="4" id="KW-1185">Reference proteome</keyword>
<gene>
    <name evidence="3" type="ORF">M427DRAFT_33315</name>
</gene>
<feature type="compositionally biased region" description="Polar residues" evidence="2">
    <location>
        <begin position="433"/>
        <end position="443"/>
    </location>
</feature>
<feature type="compositionally biased region" description="Basic and acidic residues" evidence="2">
    <location>
        <begin position="1"/>
        <end position="16"/>
    </location>
</feature>
<dbReference type="PANTHER" id="PTHR45615">
    <property type="entry name" value="MYOSIN HEAVY CHAIN, NON-MUSCLE"/>
    <property type="match status" value="1"/>
</dbReference>
<feature type="compositionally biased region" description="Basic and acidic residues" evidence="2">
    <location>
        <begin position="112"/>
        <end position="129"/>
    </location>
</feature>
<feature type="coiled-coil region" evidence="1">
    <location>
        <begin position="567"/>
        <end position="594"/>
    </location>
</feature>
<evidence type="ECO:0000313" key="3">
    <source>
        <dbReference type="EMBL" id="KXS14104.1"/>
    </source>
</evidence>
<feature type="region of interest" description="Disordered" evidence="2">
    <location>
        <begin position="1"/>
        <end position="50"/>
    </location>
</feature>
<name>A0A139ABX6_GONPJ</name>
<dbReference type="OrthoDB" id="2184305at2759"/>
<reference evidence="3 4" key="1">
    <citation type="journal article" date="2015" name="Genome Biol. Evol.">
        <title>Phylogenomic analyses indicate that early fungi evolved digesting cell walls of algal ancestors of land plants.</title>
        <authorList>
            <person name="Chang Y."/>
            <person name="Wang S."/>
            <person name="Sekimoto S."/>
            <person name="Aerts A.L."/>
            <person name="Choi C."/>
            <person name="Clum A."/>
            <person name="LaButti K.M."/>
            <person name="Lindquist E.A."/>
            <person name="Yee Ngan C."/>
            <person name="Ohm R.A."/>
            <person name="Salamov A.A."/>
            <person name="Grigoriev I.V."/>
            <person name="Spatafora J.W."/>
            <person name="Berbee M.L."/>
        </authorList>
    </citation>
    <scope>NUCLEOTIDE SEQUENCE [LARGE SCALE GENOMIC DNA]</scope>
    <source>
        <strain evidence="3 4">JEL478</strain>
    </source>
</reference>
<accession>A0A139ABX6</accession>
<feature type="compositionally biased region" description="Polar residues" evidence="2">
    <location>
        <begin position="34"/>
        <end position="43"/>
    </location>
</feature>
<feature type="compositionally biased region" description="Low complexity" evidence="2">
    <location>
        <begin position="17"/>
        <end position="31"/>
    </location>
</feature>
<evidence type="ECO:0000313" key="4">
    <source>
        <dbReference type="Proteomes" id="UP000070544"/>
    </source>
</evidence>
<dbReference type="PANTHER" id="PTHR45615:SF80">
    <property type="entry name" value="GRIP DOMAIN-CONTAINING PROTEIN"/>
    <property type="match status" value="1"/>
</dbReference>
<evidence type="ECO:0000256" key="2">
    <source>
        <dbReference type="SAM" id="MobiDB-lite"/>
    </source>
</evidence>
<feature type="region of interest" description="Disordered" evidence="2">
    <location>
        <begin position="418"/>
        <end position="445"/>
    </location>
</feature>
<feature type="coiled-coil region" evidence="1">
    <location>
        <begin position="151"/>
        <end position="185"/>
    </location>
</feature>
<proteinExistence type="predicted"/>
<dbReference type="AlphaFoldDB" id="A0A139ABX6"/>
<feature type="region of interest" description="Disordered" evidence="2">
    <location>
        <begin position="112"/>
        <end position="132"/>
    </location>
</feature>
<keyword evidence="1" id="KW-0175">Coiled coil</keyword>
<feature type="region of interest" description="Disordered" evidence="2">
    <location>
        <begin position="499"/>
        <end position="540"/>
    </location>
</feature>
<protein>
    <submittedName>
        <fullName evidence="3">Uncharacterized protein</fullName>
    </submittedName>
</protein>
<feature type="compositionally biased region" description="Polar residues" evidence="2">
    <location>
        <begin position="518"/>
        <end position="540"/>
    </location>
</feature>
<organism evidence="3 4">
    <name type="scientific">Gonapodya prolifera (strain JEL478)</name>
    <name type="common">Monoblepharis prolifera</name>
    <dbReference type="NCBI Taxonomy" id="1344416"/>
    <lineage>
        <taxon>Eukaryota</taxon>
        <taxon>Fungi</taxon>
        <taxon>Fungi incertae sedis</taxon>
        <taxon>Chytridiomycota</taxon>
        <taxon>Chytridiomycota incertae sedis</taxon>
        <taxon>Monoblepharidomycetes</taxon>
        <taxon>Monoblepharidales</taxon>
        <taxon>Gonapodyaceae</taxon>
        <taxon>Gonapodya</taxon>
    </lineage>
</organism>
<feature type="coiled-coil region" evidence="1">
    <location>
        <begin position="316"/>
        <end position="354"/>
    </location>
</feature>